<evidence type="ECO:0000313" key="2">
    <source>
        <dbReference type="Proteomes" id="UP000183750"/>
    </source>
</evidence>
<dbReference type="Gene3D" id="3.20.80.10">
    <property type="entry name" value="Regulatory factor, effector binding domain"/>
    <property type="match status" value="1"/>
</dbReference>
<sequence>MTDYAQEHRLGRIDVVELDDTAALSRDVPLDVEAVQEAWPDFEGGFDSLQGRRMMGLVFGGSDVYRLTSVRLDRDAENPLGLDETTIPGGPYLRLRLRGEAPEIYGQISSAFDALFALADHDAARPHIEYYRREGEVDCLVPVVRSHG</sequence>
<dbReference type="Proteomes" id="UP000183750">
    <property type="component" value="Unassembled WGS sequence"/>
</dbReference>
<dbReference type="InterPro" id="IPR011256">
    <property type="entry name" value="Reg_factor_effector_dom_sf"/>
</dbReference>
<proteinExistence type="predicted"/>
<dbReference type="AlphaFoldDB" id="A0A1H4J5R6"/>
<keyword evidence="2" id="KW-1185">Reference proteome</keyword>
<dbReference type="OrthoDB" id="3685824at2"/>
<dbReference type="RefSeq" id="WP_060928475.1">
    <property type="nucleotide sequence ID" value="NZ_FNSQ01000005.1"/>
</dbReference>
<protein>
    <recommendedName>
        <fullName evidence="3">Bacterial transcription activator, effector binding domain</fullName>
    </recommendedName>
</protein>
<organism evidence="1 2">
    <name type="scientific">Microbacterium hydrocarbonoxydans</name>
    <dbReference type="NCBI Taxonomy" id="273678"/>
    <lineage>
        <taxon>Bacteria</taxon>
        <taxon>Bacillati</taxon>
        <taxon>Actinomycetota</taxon>
        <taxon>Actinomycetes</taxon>
        <taxon>Micrococcales</taxon>
        <taxon>Microbacteriaceae</taxon>
        <taxon>Microbacterium</taxon>
    </lineage>
</organism>
<reference evidence="2" key="1">
    <citation type="submission" date="2016-10" db="EMBL/GenBank/DDBJ databases">
        <authorList>
            <person name="Varghese N."/>
            <person name="Submissions S."/>
        </authorList>
    </citation>
    <scope>NUCLEOTIDE SEQUENCE [LARGE SCALE GENOMIC DNA]</scope>
    <source>
        <strain evidence="2">DSM 16089</strain>
    </source>
</reference>
<accession>A0A1H4J5R6</accession>
<dbReference type="EMBL" id="FNSQ01000005">
    <property type="protein sequence ID" value="SEB40922.1"/>
    <property type="molecule type" value="Genomic_DNA"/>
</dbReference>
<name>A0A1H4J5R6_9MICO</name>
<gene>
    <name evidence="1" type="ORF">SAMN04489807_0552</name>
</gene>
<evidence type="ECO:0000313" key="1">
    <source>
        <dbReference type="EMBL" id="SEB40922.1"/>
    </source>
</evidence>
<evidence type="ECO:0008006" key="3">
    <source>
        <dbReference type="Google" id="ProtNLM"/>
    </source>
</evidence>